<proteinExistence type="predicted"/>
<dbReference type="OrthoDB" id="5310497at2759"/>
<feature type="chain" id="PRO_5008101991" evidence="2">
    <location>
        <begin position="17"/>
        <end position="317"/>
    </location>
</feature>
<sequence>MRYVLISAALAATASAHGMVTRIQGANGVVMPGLSVADGTPRDCSSNGCGSQADTSIIRDRDMNSGRASPLGRTQGNGPVDASAVISNFMGGNGAKVPTNNGASGSVGQEDDLSQLQQRRDEYKRQIGQLFGNLLGGGGGGKGNGGGGGGLGGLLGGAAGAGGKKNNAGPESMVADTAGMGAAQGLPTADENGEVSMVFRQINQDGAGPLTAAIDPKSGGTDANAFQNAEVSQNVPGLGIGGLSLATNTDFPLKVKMPQGMTCDGKVGGAENVCIVRVRNGAAAGPFGGSAAFTQSKAARKRAVAYRLKKRMEINRE</sequence>
<dbReference type="Pfam" id="PF11327">
    <property type="entry name" value="Egh16-like"/>
    <property type="match status" value="1"/>
</dbReference>
<keyword evidence="2" id="KW-0732">Signal</keyword>
<dbReference type="EMBL" id="LSBJ02000003">
    <property type="protein sequence ID" value="OAQ68826.1"/>
    <property type="molecule type" value="Genomic_DNA"/>
</dbReference>
<dbReference type="PANTHER" id="PTHR34618">
    <property type="entry name" value="SURFACE PROTEIN MAS1, PUTATIVE-RELATED"/>
    <property type="match status" value="1"/>
</dbReference>
<dbReference type="AlphaFoldDB" id="A0A179FT63"/>
<name>A0A179FT63_METCM</name>
<reference evidence="3 4" key="1">
    <citation type="journal article" date="2016" name="PLoS Pathog.">
        <title>Biosynthesis of antibiotic leucinostatins in bio-control fungus Purpureocillium lilacinum and their inhibition on phytophthora revealed by genome mining.</title>
        <authorList>
            <person name="Wang G."/>
            <person name="Liu Z."/>
            <person name="Lin R."/>
            <person name="Li E."/>
            <person name="Mao Z."/>
            <person name="Ling J."/>
            <person name="Yang Y."/>
            <person name="Yin W.B."/>
            <person name="Xie B."/>
        </authorList>
    </citation>
    <scope>NUCLEOTIDE SEQUENCE [LARGE SCALE GENOMIC DNA]</scope>
    <source>
        <strain evidence="3">170</strain>
    </source>
</reference>
<dbReference type="Proteomes" id="UP000078397">
    <property type="component" value="Unassembled WGS sequence"/>
</dbReference>
<evidence type="ECO:0000313" key="4">
    <source>
        <dbReference type="Proteomes" id="UP000078397"/>
    </source>
</evidence>
<dbReference type="STRING" id="1380566.A0A179FT63"/>
<feature type="signal peptide" evidence="2">
    <location>
        <begin position="1"/>
        <end position="16"/>
    </location>
</feature>
<evidence type="ECO:0000256" key="2">
    <source>
        <dbReference type="SAM" id="SignalP"/>
    </source>
</evidence>
<protein>
    <submittedName>
        <fullName evidence="3">Cell surface protein</fullName>
    </submittedName>
</protein>
<dbReference type="KEGG" id="pchm:VFPPC_05008"/>
<feature type="coiled-coil region" evidence="1">
    <location>
        <begin position="106"/>
        <end position="133"/>
    </location>
</feature>
<dbReference type="InterPro" id="IPR021476">
    <property type="entry name" value="Egh16-like"/>
</dbReference>
<gene>
    <name evidence="3" type="ORF">VFPPC_05008</name>
</gene>
<evidence type="ECO:0000256" key="1">
    <source>
        <dbReference type="SAM" id="Coils"/>
    </source>
</evidence>
<evidence type="ECO:0000313" key="3">
    <source>
        <dbReference type="EMBL" id="OAQ68826.1"/>
    </source>
</evidence>
<keyword evidence="4" id="KW-1185">Reference proteome</keyword>
<dbReference type="RefSeq" id="XP_018145676.1">
    <property type="nucleotide sequence ID" value="XM_018284263.1"/>
</dbReference>
<comment type="caution">
    <text evidence="3">The sequence shown here is derived from an EMBL/GenBank/DDBJ whole genome shotgun (WGS) entry which is preliminary data.</text>
</comment>
<organism evidence="3 4">
    <name type="scientific">Pochonia chlamydosporia 170</name>
    <dbReference type="NCBI Taxonomy" id="1380566"/>
    <lineage>
        <taxon>Eukaryota</taxon>
        <taxon>Fungi</taxon>
        <taxon>Dikarya</taxon>
        <taxon>Ascomycota</taxon>
        <taxon>Pezizomycotina</taxon>
        <taxon>Sordariomycetes</taxon>
        <taxon>Hypocreomycetidae</taxon>
        <taxon>Hypocreales</taxon>
        <taxon>Clavicipitaceae</taxon>
        <taxon>Pochonia</taxon>
    </lineage>
</organism>
<accession>A0A179FT63</accession>
<keyword evidence="1" id="KW-0175">Coiled coil</keyword>
<dbReference type="GeneID" id="28848257"/>
<dbReference type="PANTHER" id="PTHR34618:SF1">
    <property type="entry name" value="SECRETED PROTEIN"/>
    <property type="match status" value="1"/>
</dbReference>